<reference evidence="2" key="1">
    <citation type="submission" date="2019-09" db="EMBL/GenBank/DDBJ databases">
        <authorList>
            <person name="Li J."/>
        </authorList>
    </citation>
    <scope>NUCLEOTIDE SEQUENCE [LARGE SCALE GENOMIC DNA]</scope>
    <source>
        <strain evidence="2">JCM 14732</strain>
    </source>
</reference>
<dbReference type="Proteomes" id="UP000380867">
    <property type="component" value="Unassembled WGS sequence"/>
</dbReference>
<keyword evidence="1" id="KW-1133">Transmembrane helix</keyword>
<evidence type="ECO:0000313" key="2">
    <source>
        <dbReference type="EMBL" id="KAA1395374.1"/>
    </source>
</evidence>
<comment type="caution">
    <text evidence="2">The sequence shown here is derived from an EMBL/GenBank/DDBJ whole genome shotgun (WGS) entry which is preliminary data.</text>
</comment>
<keyword evidence="1" id="KW-0472">Membrane</keyword>
<protein>
    <recommendedName>
        <fullName evidence="4">DUF1453 domain-containing protein</fullName>
    </recommendedName>
</protein>
<name>A0A5M4FAK6_9ACTN</name>
<evidence type="ECO:0008006" key="4">
    <source>
        <dbReference type="Google" id="ProtNLM"/>
    </source>
</evidence>
<evidence type="ECO:0000256" key="1">
    <source>
        <dbReference type="SAM" id="Phobius"/>
    </source>
</evidence>
<keyword evidence="1" id="KW-0812">Transmembrane</keyword>
<dbReference type="RefSeq" id="WP_149690040.1">
    <property type="nucleotide sequence ID" value="NZ_SDPQ02000003.1"/>
</dbReference>
<proteinExistence type="predicted"/>
<dbReference type="EMBL" id="SDPQ02000003">
    <property type="protein sequence ID" value="KAA1395374.1"/>
    <property type="molecule type" value="Genomic_DNA"/>
</dbReference>
<gene>
    <name evidence="2" type="ORF">ESP70_014540</name>
</gene>
<feature type="transmembrane region" description="Helical" evidence="1">
    <location>
        <begin position="89"/>
        <end position="108"/>
    </location>
</feature>
<accession>A0A5M4FAK6</accession>
<dbReference type="AlphaFoldDB" id="A0A5M4FAK6"/>
<feature type="transmembrane region" description="Helical" evidence="1">
    <location>
        <begin position="28"/>
        <end position="47"/>
    </location>
</feature>
<organism evidence="2 3">
    <name type="scientific">Aeromicrobium ginsengisoli</name>
    <dbReference type="NCBI Taxonomy" id="363867"/>
    <lineage>
        <taxon>Bacteria</taxon>
        <taxon>Bacillati</taxon>
        <taxon>Actinomycetota</taxon>
        <taxon>Actinomycetes</taxon>
        <taxon>Propionibacteriales</taxon>
        <taxon>Nocardioidaceae</taxon>
        <taxon>Aeromicrobium</taxon>
    </lineage>
</organism>
<feature type="transmembrane region" description="Helical" evidence="1">
    <location>
        <begin position="59"/>
        <end position="77"/>
    </location>
</feature>
<sequence length="155" mass="16329">MTTDQVVAAVVVVLILRRQVRLRRLRRWPHLGMFLTALGVAASTILVVKHVTSLADDSLLVASAIATTALAVARGRIMRLGRDDAGQVVRQGGALTVVLWLAALAQHIGVDELLPPGVGAATLSLFFGLSLVAQTLVLNHRARDLRLPGGHAAGA</sequence>
<keyword evidence="3" id="KW-1185">Reference proteome</keyword>
<evidence type="ECO:0000313" key="3">
    <source>
        <dbReference type="Proteomes" id="UP000380867"/>
    </source>
</evidence>
<feature type="transmembrane region" description="Helical" evidence="1">
    <location>
        <begin position="120"/>
        <end position="138"/>
    </location>
</feature>